<feature type="region of interest" description="Disordered" evidence="8">
    <location>
        <begin position="53"/>
        <end position="78"/>
    </location>
</feature>
<evidence type="ECO:0000256" key="7">
    <source>
        <dbReference type="ARBA" id="ARBA00023012"/>
    </source>
</evidence>
<evidence type="ECO:0000256" key="5">
    <source>
        <dbReference type="ARBA" id="ARBA00022679"/>
    </source>
</evidence>
<evidence type="ECO:0000259" key="10">
    <source>
        <dbReference type="PROSITE" id="PS50109"/>
    </source>
</evidence>
<protein>
    <recommendedName>
        <fullName evidence="3">histidine kinase</fullName>
        <ecNumber evidence="3">2.7.13.3</ecNumber>
    </recommendedName>
</protein>
<comment type="subcellular location">
    <subcellularLocation>
        <location evidence="2">Membrane</location>
    </subcellularLocation>
</comment>
<sequence length="434" mass="48175">MEANKGIQRQQRKLFFGEVLSFAVLFFTLGAVVFFLYRNTVYRGVDASLERQERSLKSGPEASPGPLTPGARPAGQGGAPFRTNMVVFDTYGRIVNAADLGARYYAYFQNLELDKSAVNKKQTLTTTAGTFRTILVHVPKTNRNPTYAGKYVLILQNIDAQLDGLNSFLRVLIITMIFFWLLALLLAWLLARRAMRPIVKSWQRQQDFVADAAHELRAPLAVIQAQQEHLLTKPHDTVLDQSEAIATTLSESARLQHLTADLLTMAKADSNALTTNMQRIGLHDWAQQVLAPYAEIAAARGRAFDADLSADGEAIFDADQLHQLLVILLDNAFKYTTEGDSIWVATARQAKTWTLTVGNTGPSIPDTDKQRIFDRFYRTEPSRNRATGGSGLGLSIAQFIVQNHHGHVTVTDVHPQGVQFTVTLPLKNAVLRTK</sequence>
<organism evidence="11 12">
    <name type="scientific">Schleiferilactobacillus shenzhenensis LY-73</name>
    <dbReference type="NCBI Taxonomy" id="1231336"/>
    <lineage>
        <taxon>Bacteria</taxon>
        <taxon>Bacillati</taxon>
        <taxon>Bacillota</taxon>
        <taxon>Bacilli</taxon>
        <taxon>Lactobacillales</taxon>
        <taxon>Lactobacillaceae</taxon>
        <taxon>Schleiferilactobacillus</taxon>
    </lineage>
</organism>
<dbReference type="GO" id="GO:0004721">
    <property type="term" value="F:phosphoprotein phosphatase activity"/>
    <property type="evidence" value="ECO:0007669"/>
    <property type="project" value="TreeGrafter"/>
</dbReference>
<keyword evidence="12" id="KW-1185">Reference proteome</keyword>
<dbReference type="EMBL" id="KI271582">
    <property type="protein sequence ID" value="ERL66393.1"/>
    <property type="molecule type" value="Genomic_DNA"/>
</dbReference>
<reference evidence="12" key="1">
    <citation type="journal article" date="2013" name="Genome Announc.">
        <title>Whole-Genome Sequencing of Lactobacillus shenzhenensis Strain LY-73T.</title>
        <authorList>
            <person name="Lin Z."/>
            <person name="Liu Z."/>
            <person name="Yang R."/>
            <person name="Zou Y."/>
            <person name="Wan D."/>
            <person name="Chen J."/>
            <person name="Guo M."/>
            <person name="Zhao J."/>
            <person name="Fang C."/>
            <person name="Yang R."/>
            <person name="Liu F."/>
        </authorList>
    </citation>
    <scope>NUCLEOTIDE SEQUENCE [LARGE SCALE GENOMIC DNA]</scope>
    <source>
        <strain evidence="12">LY-73</strain>
    </source>
</reference>
<dbReference type="InterPro" id="IPR050351">
    <property type="entry name" value="BphY/WalK/GraS-like"/>
</dbReference>
<evidence type="ECO:0000256" key="4">
    <source>
        <dbReference type="ARBA" id="ARBA00022553"/>
    </source>
</evidence>
<dbReference type="SUPFAM" id="SSF47384">
    <property type="entry name" value="Homodimeric domain of signal transducing histidine kinase"/>
    <property type="match status" value="1"/>
</dbReference>
<evidence type="ECO:0000256" key="3">
    <source>
        <dbReference type="ARBA" id="ARBA00012438"/>
    </source>
</evidence>
<dbReference type="PANTHER" id="PTHR45453:SF1">
    <property type="entry name" value="PHOSPHATE REGULON SENSOR PROTEIN PHOR"/>
    <property type="match status" value="1"/>
</dbReference>
<dbReference type="eggNOG" id="COG5002">
    <property type="taxonomic scope" value="Bacteria"/>
</dbReference>
<dbReference type="InterPro" id="IPR036097">
    <property type="entry name" value="HisK_dim/P_sf"/>
</dbReference>
<dbReference type="InterPro" id="IPR005467">
    <property type="entry name" value="His_kinase_dom"/>
</dbReference>
<dbReference type="GO" id="GO:0005886">
    <property type="term" value="C:plasma membrane"/>
    <property type="evidence" value="ECO:0007669"/>
    <property type="project" value="TreeGrafter"/>
</dbReference>
<feature type="transmembrane region" description="Helical" evidence="9">
    <location>
        <begin position="14"/>
        <end position="37"/>
    </location>
</feature>
<feature type="domain" description="Histidine kinase" evidence="10">
    <location>
        <begin position="211"/>
        <end position="428"/>
    </location>
</feature>
<feature type="transmembrane region" description="Helical" evidence="9">
    <location>
        <begin position="168"/>
        <end position="191"/>
    </location>
</feature>
<gene>
    <name evidence="11" type="ORF">L248_0072</name>
</gene>
<evidence type="ECO:0000313" key="12">
    <source>
        <dbReference type="Proteomes" id="UP000030647"/>
    </source>
</evidence>
<keyword evidence="6" id="KW-0418">Kinase</keyword>
<dbReference type="Pfam" id="PF02518">
    <property type="entry name" value="HATPase_c"/>
    <property type="match status" value="1"/>
</dbReference>
<keyword evidence="7" id="KW-0902">Two-component regulatory system</keyword>
<name>U4TX56_9LACO</name>
<dbReference type="InterPro" id="IPR003594">
    <property type="entry name" value="HATPase_dom"/>
</dbReference>
<keyword evidence="5" id="KW-0808">Transferase</keyword>
<dbReference type="Proteomes" id="UP000030647">
    <property type="component" value="Unassembled WGS sequence"/>
</dbReference>
<keyword evidence="9" id="KW-1133">Transmembrane helix</keyword>
<keyword evidence="9" id="KW-0812">Transmembrane</keyword>
<dbReference type="PANTHER" id="PTHR45453">
    <property type="entry name" value="PHOSPHATE REGULON SENSOR PROTEIN PHOR"/>
    <property type="match status" value="1"/>
</dbReference>
<proteinExistence type="predicted"/>
<dbReference type="Gene3D" id="3.30.565.10">
    <property type="entry name" value="Histidine kinase-like ATPase, C-terminal domain"/>
    <property type="match status" value="1"/>
</dbReference>
<evidence type="ECO:0000256" key="2">
    <source>
        <dbReference type="ARBA" id="ARBA00004370"/>
    </source>
</evidence>
<dbReference type="SUPFAM" id="SSF55874">
    <property type="entry name" value="ATPase domain of HSP90 chaperone/DNA topoisomerase II/histidine kinase"/>
    <property type="match status" value="1"/>
</dbReference>
<dbReference type="FunFam" id="3.30.565.10:FF:000006">
    <property type="entry name" value="Sensor histidine kinase WalK"/>
    <property type="match status" value="1"/>
</dbReference>
<dbReference type="CDD" id="cd00082">
    <property type="entry name" value="HisKA"/>
    <property type="match status" value="1"/>
</dbReference>
<dbReference type="InterPro" id="IPR004358">
    <property type="entry name" value="Sig_transdc_His_kin-like_C"/>
</dbReference>
<dbReference type="SMART" id="SM00387">
    <property type="entry name" value="HATPase_c"/>
    <property type="match status" value="1"/>
</dbReference>
<keyword evidence="9" id="KW-0472">Membrane</keyword>
<dbReference type="SMART" id="SM00388">
    <property type="entry name" value="HisKA"/>
    <property type="match status" value="1"/>
</dbReference>
<dbReference type="InterPro" id="IPR036890">
    <property type="entry name" value="HATPase_C_sf"/>
</dbReference>
<evidence type="ECO:0000256" key="9">
    <source>
        <dbReference type="SAM" id="Phobius"/>
    </source>
</evidence>
<dbReference type="STRING" id="1231336.L248_0072"/>
<dbReference type="OrthoDB" id="9813151at2"/>
<dbReference type="Pfam" id="PF00512">
    <property type="entry name" value="HisKA"/>
    <property type="match status" value="1"/>
</dbReference>
<dbReference type="GO" id="GO:0000155">
    <property type="term" value="F:phosphorelay sensor kinase activity"/>
    <property type="evidence" value="ECO:0007669"/>
    <property type="project" value="InterPro"/>
</dbReference>
<keyword evidence="4" id="KW-0597">Phosphoprotein</keyword>
<dbReference type="HOGENOM" id="CLU_000445_89_6_9"/>
<dbReference type="GO" id="GO:0016036">
    <property type="term" value="P:cellular response to phosphate starvation"/>
    <property type="evidence" value="ECO:0007669"/>
    <property type="project" value="TreeGrafter"/>
</dbReference>
<evidence type="ECO:0000313" key="11">
    <source>
        <dbReference type="EMBL" id="ERL66393.1"/>
    </source>
</evidence>
<dbReference type="EC" id="2.7.13.3" evidence="3"/>
<comment type="catalytic activity">
    <reaction evidence="1">
        <text>ATP + protein L-histidine = ADP + protein N-phospho-L-histidine.</text>
        <dbReference type="EC" id="2.7.13.3"/>
    </reaction>
</comment>
<dbReference type="PRINTS" id="PR00344">
    <property type="entry name" value="BCTRLSENSOR"/>
</dbReference>
<dbReference type="PROSITE" id="PS50109">
    <property type="entry name" value="HIS_KIN"/>
    <property type="match status" value="1"/>
</dbReference>
<dbReference type="RefSeq" id="WP_022528019.1">
    <property type="nucleotide sequence ID" value="NZ_KI271582.1"/>
</dbReference>
<evidence type="ECO:0000256" key="1">
    <source>
        <dbReference type="ARBA" id="ARBA00000085"/>
    </source>
</evidence>
<evidence type="ECO:0000256" key="6">
    <source>
        <dbReference type="ARBA" id="ARBA00022777"/>
    </source>
</evidence>
<dbReference type="Gene3D" id="1.10.287.130">
    <property type="match status" value="1"/>
</dbReference>
<evidence type="ECO:0000256" key="8">
    <source>
        <dbReference type="SAM" id="MobiDB-lite"/>
    </source>
</evidence>
<accession>U4TX56</accession>
<dbReference type="AlphaFoldDB" id="U4TX56"/>
<dbReference type="InterPro" id="IPR003661">
    <property type="entry name" value="HisK_dim/P_dom"/>
</dbReference>